<proteinExistence type="inferred from homology"/>
<gene>
    <name evidence="9" type="ORF">GGR13_000881</name>
</gene>
<dbReference type="EMBL" id="JACHOR010000001">
    <property type="protein sequence ID" value="MBB5745309.1"/>
    <property type="molecule type" value="Genomic_DNA"/>
</dbReference>
<dbReference type="InterPro" id="IPR016040">
    <property type="entry name" value="NAD(P)-bd_dom"/>
</dbReference>
<comment type="caution">
    <text evidence="9">The sequence shown here is derived from an EMBL/GenBank/DDBJ whole genome shotgun (WGS) entry which is preliminary data.</text>
</comment>
<evidence type="ECO:0000256" key="1">
    <source>
        <dbReference type="ARBA" id="ARBA00001539"/>
    </source>
</evidence>
<evidence type="ECO:0000256" key="2">
    <source>
        <dbReference type="ARBA" id="ARBA00001911"/>
    </source>
</evidence>
<keyword evidence="6 7" id="KW-0456">Lyase</keyword>
<dbReference type="EC" id="4.2.1.46" evidence="4 7"/>
<accession>A0A7W9CGS8</accession>
<comment type="similarity">
    <text evidence="3 7">Belongs to the NAD(P)-dependent epimerase/dehydratase family. dTDP-glucose dehydratase subfamily.</text>
</comment>
<dbReference type="Pfam" id="PF16363">
    <property type="entry name" value="GDP_Man_Dehyd"/>
    <property type="match status" value="1"/>
</dbReference>
<dbReference type="CDD" id="cd05246">
    <property type="entry name" value="dTDP_GD_SDR_e"/>
    <property type="match status" value="1"/>
</dbReference>
<organism evidence="9 10">
    <name type="scientific">Brevundimonas variabilis</name>
    <dbReference type="NCBI Taxonomy" id="74312"/>
    <lineage>
        <taxon>Bacteria</taxon>
        <taxon>Pseudomonadati</taxon>
        <taxon>Pseudomonadota</taxon>
        <taxon>Alphaproteobacteria</taxon>
        <taxon>Caulobacterales</taxon>
        <taxon>Caulobacteraceae</taxon>
        <taxon>Brevundimonas</taxon>
    </lineage>
</organism>
<evidence type="ECO:0000256" key="4">
    <source>
        <dbReference type="ARBA" id="ARBA00011990"/>
    </source>
</evidence>
<dbReference type="Gene3D" id="3.90.25.10">
    <property type="entry name" value="UDP-galactose 4-epimerase, domain 1"/>
    <property type="match status" value="1"/>
</dbReference>
<evidence type="ECO:0000259" key="8">
    <source>
        <dbReference type="Pfam" id="PF16363"/>
    </source>
</evidence>
<dbReference type="Proteomes" id="UP000545037">
    <property type="component" value="Unassembled WGS sequence"/>
</dbReference>
<keyword evidence="10" id="KW-1185">Reference proteome</keyword>
<dbReference type="AlphaFoldDB" id="A0A7W9CGS8"/>
<dbReference type="NCBIfam" id="TIGR01181">
    <property type="entry name" value="dTDP_gluc_dehyt"/>
    <property type="match status" value="1"/>
</dbReference>
<protein>
    <recommendedName>
        <fullName evidence="4 7">dTDP-glucose 4,6-dehydratase</fullName>
        <ecNumber evidence="4 7">4.2.1.46</ecNumber>
    </recommendedName>
</protein>
<evidence type="ECO:0000313" key="10">
    <source>
        <dbReference type="Proteomes" id="UP000545037"/>
    </source>
</evidence>
<evidence type="ECO:0000256" key="3">
    <source>
        <dbReference type="ARBA" id="ARBA00008178"/>
    </source>
</evidence>
<dbReference type="PANTHER" id="PTHR43000">
    <property type="entry name" value="DTDP-D-GLUCOSE 4,6-DEHYDRATASE-RELATED"/>
    <property type="match status" value="1"/>
</dbReference>
<evidence type="ECO:0000256" key="6">
    <source>
        <dbReference type="ARBA" id="ARBA00023239"/>
    </source>
</evidence>
<sequence length="350" mass="38574">MRVLITGGCGFIGSAVVRRAVSELDWTVLNVDAMTYAANAANVADVAGSDRYTFLKADIADLPAMRAAFAHFRPEAVIHLAAESHVDRSITGSADFVRTNVVGTHAMLEAAREHWNGLDAAAQGTFRFVHVSTDEVYGSLGPEGLFTETTAYDPRSPYSATKAASDHLVSAWHETYGLPTLITNCSNNYGPFHFPEKLIPLVILNALEGKDLPVYGDGQNIRDWLFVEDHARGITTALTAGKPGQKYNFGGLAERTNLQVVHAICDTLDRLRPAAAPRRDQIRFVKDRPGHDRRYAIDCSKAQRELGWEPSVSFEQGLERTVAWYLENEVWWRPLRDGVYSGERLGLTAG</sequence>
<dbReference type="SUPFAM" id="SSF51735">
    <property type="entry name" value="NAD(P)-binding Rossmann-fold domains"/>
    <property type="match status" value="1"/>
</dbReference>
<dbReference type="Gene3D" id="3.40.50.720">
    <property type="entry name" value="NAD(P)-binding Rossmann-like Domain"/>
    <property type="match status" value="1"/>
</dbReference>
<dbReference type="GO" id="GO:0008460">
    <property type="term" value="F:dTDP-glucose 4,6-dehydratase activity"/>
    <property type="evidence" value="ECO:0007669"/>
    <property type="project" value="UniProtKB-EC"/>
</dbReference>
<keyword evidence="5" id="KW-0520">NAD</keyword>
<feature type="domain" description="NAD(P)-binding" evidence="8">
    <location>
        <begin position="4"/>
        <end position="321"/>
    </location>
</feature>
<name>A0A7W9CGS8_9CAUL</name>
<dbReference type="InterPro" id="IPR005888">
    <property type="entry name" value="dTDP_Gluc_deHydtase"/>
</dbReference>
<comment type="cofactor">
    <cofactor evidence="2 7">
        <name>NAD(+)</name>
        <dbReference type="ChEBI" id="CHEBI:57540"/>
    </cofactor>
</comment>
<evidence type="ECO:0000313" key="9">
    <source>
        <dbReference type="EMBL" id="MBB5745309.1"/>
    </source>
</evidence>
<dbReference type="InterPro" id="IPR036291">
    <property type="entry name" value="NAD(P)-bd_dom_sf"/>
</dbReference>
<dbReference type="GO" id="GO:0009225">
    <property type="term" value="P:nucleotide-sugar metabolic process"/>
    <property type="evidence" value="ECO:0007669"/>
    <property type="project" value="InterPro"/>
</dbReference>
<dbReference type="RefSeq" id="WP_183212204.1">
    <property type="nucleotide sequence ID" value="NZ_JACHOR010000001.1"/>
</dbReference>
<reference evidence="9 10" key="1">
    <citation type="submission" date="2020-08" db="EMBL/GenBank/DDBJ databases">
        <title>Genomic Encyclopedia of Type Strains, Phase IV (KMG-IV): sequencing the most valuable type-strain genomes for metagenomic binning, comparative biology and taxonomic classification.</title>
        <authorList>
            <person name="Goeker M."/>
        </authorList>
    </citation>
    <scope>NUCLEOTIDE SEQUENCE [LARGE SCALE GENOMIC DNA]</scope>
    <source>
        <strain evidence="9 10">DSM 4737</strain>
    </source>
</reference>
<comment type="catalytic activity">
    <reaction evidence="1 7">
        <text>dTDP-alpha-D-glucose = dTDP-4-dehydro-6-deoxy-alpha-D-glucose + H2O</text>
        <dbReference type="Rhea" id="RHEA:17221"/>
        <dbReference type="ChEBI" id="CHEBI:15377"/>
        <dbReference type="ChEBI" id="CHEBI:57477"/>
        <dbReference type="ChEBI" id="CHEBI:57649"/>
        <dbReference type="EC" id="4.2.1.46"/>
    </reaction>
</comment>
<evidence type="ECO:0000256" key="7">
    <source>
        <dbReference type="RuleBase" id="RU004473"/>
    </source>
</evidence>
<evidence type="ECO:0000256" key="5">
    <source>
        <dbReference type="ARBA" id="ARBA00023027"/>
    </source>
</evidence>